<dbReference type="RefSeq" id="WP_256182013.1">
    <property type="nucleotide sequence ID" value="NZ_DBEWVB010000157.1"/>
</dbReference>
<evidence type="ECO:0000256" key="10">
    <source>
        <dbReference type="RuleBase" id="RU003835"/>
    </source>
</evidence>
<dbReference type="PROSITE" id="PS01075">
    <property type="entry name" value="ACETATE_KINASE_1"/>
    <property type="match status" value="1"/>
</dbReference>
<evidence type="ECO:0000256" key="7">
    <source>
        <dbReference type="ARBA" id="ARBA00022840"/>
    </source>
</evidence>
<dbReference type="PANTHER" id="PTHR21060">
    <property type="entry name" value="ACETATE KINASE"/>
    <property type="match status" value="1"/>
</dbReference>
<dbReference type="EC" id="2.7.2.7" evidence="9"/>
<dbReference type="PIRSF" id="PIRSF036458">
    <property type="entry name" value="Butyrate_kin"/>
    <property type="match status" value="1"/>
</dbReference>
<evidence type="ECO:0000313" key="11">
    <source>
        <dbReference type="EMBL" id="MCQ4814678.1"/>
    </source>
</evidence>
<dbReference type="PANTHER" id="PTHR21060:SF3">
    <property type="entry name" value="BUTYRATE KINASE 2-RELATED"/>
    <property type="match status" value="1"/>
</dbReference>
<evidence type="ECO:0000256" key="8">
    <source>
        <dbReference type="ARBA" id="ARBA00048596"/>
    </source>
</evidence>
<evidence type="ECO:0000256" key="2">
    <source>
        <dbReference type="ARBA" id="ARBA00008748"/>
    </source>
</evidence>
<evidence type="ECO:0000313" key="12">
    <source>
        <dbReference type="Proteomes" id="UP001205919"/>
    </source>
</evidence>
<evidence type="ECO:0000256" key="9">
    <source>
        <dbReference type="HAMAP-Rule" id="MF_00542"/>
    </source>
</evidence>
<comment type="catalytic activity">
    <reaction evidence="8 9">
        <text>butanoate + ATP = butanoyl phosphate + ADP</text>
        <dbReference type="Rhea" id="RHEA:13585"/>
        <dbReference type="ChEBI" id="CHEBI:17968"/>
        <dbReference type="ChEBI" id="CHEBI:30616"/>
        <dbReference type="ChEBI" id="CHEBI:58079"/>
        <dbReference type="ChEBI" id="CHEBI:456216"/>
        <dbReference type="EC" id="2.7.2.7"/>
    </reaction>
</comment>
<dbReference type="PRINTS" id="PR00471">
    <property type="entry name" value="ACETATEKNASE"/>
</dbReference>
<keyword evidence="12" id="KW-1185">Reference proteome</keyword>
<organism evidence="11 12">
    <name type="scientific">Cloacibacillus evryensis</name>
    <dbReference type="NCBI Taxonomy" id="508460"/>
    <lineage>
        <taxon>Bacteria</taxon>
        <taxon>Thermotogati</taxon>
        <taxon>Synergistota</taxon>
        <taxon>Synergistia</taxon>
        <taxon>Synergistales</taxon>
        <taxon>Synergistaceae</taxon>
        <taxon>Cloacibacillus</taxon>
    </lineage>
</organism>
<dbReference type="NCBIfam" id="TIGR02707">
    <property type="entry name" value="butyr_kinase"/>
    <property type="match status" value="1"/>
</dbReference>
<dbReference type="Pfam" id="PF00871">
    <property type="entry name" value="Acetate_kinase"/>
    <property type="match status" value="1"/>
</dbReference>
<dbReference type="InterPro" id="IPR043129">
    <property type="entry name" value="ATPase_NBD"/>
</dbReference>
<comment type="similarity">
    <text evidence="2 9 10">Belongs to the acetokinase family.</text>
</comment>
<comment type="subcellular location">
    <subcellularLocation>
        <location evidence="1 9">Cytoplasm</location>
    </subcellularLocation>
</comment>
<sequence>MKILAVNPGSTSTKIAVFEDLRPLFEAGVELTDVRRSAFAAVLDQLEMRCALISRALSEAGFAEDAFDAVAGRGGLLAPMPSGTYLVNDAMKDYLTEAPRGEHASNLGAFIAERFAGRSGCRAYIVDPVSVDELSDVARISGAPEIERGSLVHALNQKAMGRKAAAAFGKRYEDCRFVVAHLGTGVTIGAHDRGRIVDVIGAKADGPFSAERAGGLPVDAVVELCYSGKYTLAELRRKLLSGWGIVSYLGTRDLREVLKTAEGDARAKLVLDAYVYQIAKGIGELAAALDGKLDAVILTGGMAHSRELVELVGRKIKFLGKTVVLPGENELESLAAGALRVLRGEERAKIYPTGEYA</sequence>
<proteinExistence type="inferred from homology"/>
<keyword evidence="6 9" id="KW-0418">Kinase</keyword>
<keyword evidence="7 9" id="KW-0067">ATP-binding</keyword>
<dbReference type="InterPro" id="IPR000890">
    <property type="entry name" value="Aliphatic_acid_kin_short-chain"/>
</dbReference>
<name>A0AAW5KA08_9BACT</name>
<dbReference type="CDD" id="cd24011">
    <property type="entry name" value="ASKHA_NBD_BK"/>
    <property type="match status" value="1"/>
</dbReference>
<dbReference type="Gene3D" id="3.30.420.40">
    <property type="match status" value="2"/>
</dbReference>
<keyword evidence="4 9" id="KW-0808">Transferase</keyword>
<accession>A0AAW5KA08</accession>
<gene>
    <name evidence="9 11" type="primary">buk</name>
    <name evidence="11" type="ORF">NE630_09580</name>
</gene>
<keyword evidence="3 9" id="KW-0963">Cytoplasm</keyword>
<dbReference type="GO" id="GO:0006083">
    <property type="term" value="P:acetate metabolic process"/>
    <property type="evidence" value="ECO:0007669"/>
    <property type="project" value="TreeGrafter"/>
</dbReference>
<protein>
    <recommendedName>
        <fullName evidence="9">Probable butyrate kinase</fullName>
        <shortName evidence="9">BK</shortName>
        <ecNumber evidence="9">2.7.2.7</ecNumber>
    </recommendedName>
    <alternativeName>
        <fullName evidence="9">Branched-chain carboxylic acid kinase</fullName>
    </alternativeName>
</protein>
<dbReference type="InterPro" id="IPR011245">
    <property type="entry name" value="Butyrate_kin"/>
</dbReference>
<evidence type="ECO:0000256" key="6">
    <source>
        <dbReference type="ARBA" id="ARBA00022777"/>
    </source>
</evidence>
<keyword evidence="5 9" id="KW-0547">Nucleotide-binding</keyword>
<dbReference type="EMBL" id="JANFYT010000018">
    <property type="protein sequence ID" value="MCQ4814678.1"/>
    <property type="molecule type" value="Genomic_DNA"/>
</dbReference>
<dbReference type="AlphaFoldDB" id="A0AAW5KA08"/>
<dbReference type="NCBIfam" id="NF002834">
    <property type="entry name" value="PRK03011.1-5"/>
    <property type="match status" value="1"/>
</dbReference>
<dbReference type="HAMAP" id="MF_00542">
    <property type="entry name" value="Butyrate_kinase"/>
    <property type="match status" value="1"/>
</dbReference>
<dbReference type="GO" id="GO:0047761">
    <property type="term" value="F:butyrate kinase activity"/>
    <property type="evidence" value="ECO:0007669"/>
    <property type="project" value="UniProtKB-UniRule"/>
</dbReference>
<dbReference type="GO" id="GO:0005524">
    <property type="term" value="F:ATP binding"/>
    <property type="evidence" value="ECO:0007669"/>
    <property type="project" value="UniProtKB-KW"/>
</dbReference>
<reference evidence="11 12" key="1">
    <citation type="submission" date="2022-06" db="EMBL/GenBank/DDBJ databases">
        <title>Isolation of gut microbiota from human fecal samples.</title>
        <authorList>
            <person name="Pamer E.G."/>
            <person name="Barat B."/>
            <person name="Waligurski E."/>
            <person name="Medina S."/>
            <person name="Paddock L."/>
            <person name="Mostad J."/>
        </authorList>
    </citation>
    <scope>NUCLEOTIDE SEQUENCE [LARGE SCALE GENOMIC DNA]</scope>
    <source>
        <strain evidence="11 12">DFI.9.90</strain>
    </source>
</reference>
<dbReference type="SUPFAM" id="SSF53067">
    <property type="entry name" value="Actin-like ATPase domain"/>
    <property type="match status" value="2"/>
</dbReference>
<comment type="caution">
    <text evidence="11">The sequence shown here is derived from an EMBL/GenBank/DDBJ whole genome shotgun (WGS) entry which is preliminary data.</text>
</comment>
<evidence type="ECO:0000256" key="4">
    <source>
        <dbReference type="ARBA" id="ARBA00022679"/>
    </source>
</evidence>
<dbReference type="Proteomes" id="UP001205919">
    <property type="component" value="Unassembled WGS sequence"/>
</dbReference>
<evidence type="ECO:0000256" key="1">
    <source>
        <dbReference type="ARBA" id="ARBA00004496"/>
    </source>
</evidence>
<evidence type="ECO:0000256" key="3">
    <source>
        <dbReference type="ARBA" id="ARBA00022490"/>
    </source>
</evidence>
<evidence type="ECO:0000256" key="5">
    <source>
        <dbReference type="ARBA" id="ARBA00022741"/>
    </source>
</evidence>
<dbReference type="PROSITE" id="PS01076">
    <property type="entry name" value="ACETATE_KINASE_2"/>
    <property type="match status" value="1"/>
</dbReference>
<dbReference type="InterPro" id="IPR023865">
    <property type="entry name" value="Aliphatic_acid_kinase_CS"/>
</dbReference>
<dbReference type="GO" id="GO:0008776">
    <property type="term" value="F:acetate kinase activity"/>
    <property type="evidence" value="ECO:0007669"/>
    <property type="project" value="TreeGrafter"/>
</dbReference>
<dbReference type="GO" id="GO:0005737">
    <property type="term" value="C:cytoplasm"/>
    <property type="evidence" value="ECO:0007669"/>
    <property type="project" value="UniProtKB-SubCell"/>
</dbReference>